<sequence>MAQSAATNADMLTRAITIANRAPSAHNTQPWLWRRTDSAVDLFIETDVALRHADPDGRDATVGLGAALHHLQLALALEGRRADIRPFPRTFDPRHIARVTFATLHAPTEDERSLAEAIGVRRTDRRGYDNRPVASDLVADLIARAAHHDVSAIRVTDEARRACLTGAAHRAAAVHAEDAAYQIELAAWSGLRSSDEGVPGPSVVRSAPDAELPARAFAGGASDVEASNGATGDLIVIASALDDRAAQLRAGQATSEILLAATRSGLATCPVTEPLEIAEFRDEIRETVLDGNDFPQIILRVGRPMAGAPELPLSPRRPIEDTLVDDAR</sequence>
<dbReference type="EMBL" id="JAZDUF010000013">
    <property type="protein sequence ID" value="MEE3853524.1"/>
    <property type="molecule type" value="Genomic_DNA"/>
</dbReference>
<dbReference type="RefSeq" id="WP_330437402.1">
    <property type="nucleotide sequence ID" value="NZ_JAZDUF010000013.1"/>
</dbReference>
<dbReference type="InterPro" id="IPR029479">
    <property type="entry name" value="Nitroreductase"/>
</dbReference>
<name>A0ABU7MK80_9ACTN</name>
<comment type="caution">
    <text evidence="3">The sequence shown here is derived from an EMBL/GenBank/DDBJ whole genome shotgun (WGS) entry which is preliminary data.</text>
</comment>
<reference evidence="3 4" key="1">
    <citation type="submission" date="2024-01" db="EMBL/GenBank/DDBJ databases">
        <title>Draft genome sequence of Gordonia sp. LSe1-13.</title>
        <authorList>
            <person name="Suphannarot A."/>
            <person name="Mingma R."/>
        </authorList>
    </citation>
    <scope>NUCLEOTIDE SEQUENCE [LARGE SCALE GENOMIC DNA]</scope>
    <source>
        <strain evidence="3 4">LSe1-13</strain>
    </source>
</reference>
<dbReference type="PANTHER" id="PTHR23026">
    <property type="entry name" value="NADPH NITROREDUCTASE"/>
    <property type="match status" value="1"/>
</dbReference>
<dbReference type="InterPro" id="IPR000415">
    <property type="entry name" value="Nitroreductase-like"/>
</dbReference>
<evidence type="ECO:0000256" key="1">
    <source>
        <dbReference type="SAM" id="MobiDB-lite"/>
    </source>
</evidence>
<feature type="domain" description="Nitroreductase" evidence="2">
    <location>
        <begin position="121"/>
        <end position="284"/>
    </location>
</feature>
<dbReference type="Proteomes" id="UP001347146">
    <property type="component" value="Unassembled WGS sequence"/>
</dbReference>
<dbReference type="Gene3D" id="3.40.109.30">
    <property type="entry name" value="putative nitroreductase (tm1586), domain 2"/>
    <property type="match status" value="1"/>
</dbReference>
<accession>A0ABU7MK80</accession>
<dbReference type="Pfam" id="PF00881">
    <property type="entry name" value="Nitroreductase"/>
    <property type="match status" value="1"/>
</dbReference>
<dbReference type="PANTHER" id="PTHR23026:SF123">
    <property type="entry name" value="NAD(P)H NITROREDUCTASE RV3131-RELATED"/>
    <property type="match status" value="1"/>
</dbReference>
<dbReference type="NCBIfam" id="NF047509">
    <property type="entry name" value="Rv3131_FMN_oxido"/>
    <property type="match status" value="1"/>
</dbReference>
<feature type="compositionally biased region" description="Basic and acidic residues" evidence="1">
    <location>
        <begin position="317"/>
        <end position="328"/>
    </location>
</feature>
<evidence type="ECO:0000259" key="2">
    <source>
        <dbReference type="Pfam" id="PF00881"/>
    </source>
</evidence>
<dbReference type="InterPro" id="IPR050627">
    <property type="entry name" value="Nitroreductase/BluB"/>
</dbReference>
<proteinExistence type="predicted"/>
<evidence type="ECO:0000313" key="4">
    <source>
        <dbReference type="Proteomes" id="UP001347146"/>
    </source>
</evidence>
<gene>
    <name evidence="3" type="ORF">VZC37_24535</name>
</gene>
<dbReference type="SUPFAM" id="SSF55469">
    <property type="entry name" value="FMN-dependent nitroreductase-like"/>
    <property type="match status" value="2"/>
</dbReference>
<protein>
    <submittedName>
        <fullName evidence="3">Nitroreductase family protein</fullName>
    </submittedName>
</protein>
<keyword evidence="4" id="KW-1185">Reference proteome</keyword>
<organism evidence="3 4">
    <name type="scientific">Gordonia sesuvii</name>
    <dbReference type="NCBI Taxonomy" id="3116777"/>
    <lineage>
        <taxon>Bacteria</taxon>
        <taxon>Bacillati</taxon>
        <taxon>Actinomycetota</taxon>
        <taxon>Actinomycetes</taxon>
        <taxon>Mycobacteriales</taxon>
        <taxon>Gordoniaceae</taxon>
        <taxon>Gordonia</taxon>
    </lineage>
</organism>
<feature type="region of interest" description="Disordered" evidence="1">
    <location>
        <begin position="306"/>
        <end position="328"/>
    </location>
</feature>
<evidence type="ECO:0000313" key="3">
    <source>
        <dbReference type="EMBL" id="MEE3853524.1"/>
    </source>
</evidence>
<dbReference type="Gene3D" id="3.40.109.10">
    <property type="entry name" value="NADH Oxidase"/>
    <property type="match status" value="1"/>
</dbReference>